<feature type="compositionally biased region" description="Polar residues" evidence="1">
    <location>
        <begin position="47"/>
        <end position="56"/>
    </location>
</feature>
<dbReference type="EMBL" id="JAUJSQ010000024">
    <property type="protein sequence ID" value="MDN7936313.1"/>
    <property type="molecule type" value="Genomic_DNA"/>
</dbReference>
<sequence>MTFARMRPLIIGRYIPDFQVIRARESHCPQGARPGGIAPDKAEAPDSSVQAIFSST</sequence>
<proteinExistence type="predicted"/>
<evidence type="ECO:0000313" key="2">
    <source>
        <dbReference type="EMBL" id="MDN7936313.1"/>
    </source>
</evidence>
<evidence type="ECO:0000256" key="1">
    <source>
        <dbReference type="SAM" id="MobiDB-lite"/>
    </source>
</evidence>
<reference evidence="2" key="1">
    <citation type="submission" date="2023-07" db="EMBL/GenBank/DDBJ databases">
        <title>A collection of bacterial strains from the Burkholderia cepacia Research Laboratory and Repository.</title>
        <authorList>
            <person name="Lipuma J."/>
            <person name="Spilker T."/>
            <person name="Caverly L."/>
        </authorList>
    </citation>
    <scope>NUCLEOTIDE SEQUENCE</scope>
    <source>
        <strain evidence="2">AU42020</strain>
    </source>
</reference>
<dbReference type="Proteomes" id="UP001171606">
    <property type="component" value="Unassembled WGS sequence"/>
</dbReference>
<accession>A0ABT8PMD2</accession>
<protein>
    <submittedName>
        <fullName evidence="2">Uncharacterized protein</fullName>
    </submittedName>
</protein>
<organism evidence="2 3">
    <name type="scientific">Burkholderia metallica</name>
    <dbReference type="NCBI Taxonomy" id="488729"/>
    <lineage>
        <taxon>Bacteria</taxon>
        <taxon>Pseudomonadati</taxon>
        <taxon>Pseudomonadota</taxon>
        <taxon>Betaproteobacteria</taxon>
        <taxon>Burkholderiales</taxon>
        <taxon>Burkholderiaceae</taxon>
        <taxon>Burkholderia</taxon>
        <taxon>Burkholderia cepacia complex</taxon>
    </lineage>
</organism>
<evidence type="ECO:0000313" key="3">
    <source>
        <dbReference type="Proteomes" id="UP001171606"/>
    </source>
</evidence>
<gene>
    <name evidence="2" type="ORF">QZM52_34100</name>
</gene>
<keyword evidence="3" id="KW-1185">Reference proteome</keyword>
<dbReference type="RefSeq" id="WP_301757514.1">
    <property type="nucleotide sequence ID" value="NZ_JAUJSQ010000024.1"/>
</dbReference>
<comment type="caution">
    <text evidence="2">The sequence shown here is derived from an EMBL/GenBank/DDBJ whole genome shotgun (WGS) entry which is preliminary data.</text>
</comment>
<name>A0ABT8PMD2_9BURK</name>
<feature type="region of interest" description="Disordered" evidence="1">
    <location>
        <begin position="29"/>
        <end position="56"/>
    </location>
</feature>